<dbReference type="InterPro" id="IPR001863">
    <property type="entry name" value="Glypican"/>
</dbReference>
<keyword evidence="4 12" id="KW-0336">GPI-anchor</keyword>
<evidence type="ECO:0000256" key="6">
    <source>
        <dbReference type="ARBA" id="ARBA00022974"/>
    </source>
</evidence>
<keyword evidence="15" id="KW-1185">Reference proteome</keyword>
<dbReference type="AlphaFoldDB" id="A0A6P4XWA0"/>
<feature type="compositionally biased region" description="Polar residues" evidence="13">
    <location>
        <begin position="523"/>
        <end position="535"/>
    </location>
</feature>
<evidence type="ECO:0000256" key="7">
    <source>
        <dbReference type="ARBA" id="ARBA00023136"/>
    </source>
</evidence>
<evidence type="ECO:0000256" key="11">
    <source>
        <dbReference type="RuleBase" id="RU003518"/>
    </source>
</evidence>
<dbReference type="GO" id="GO:0016477">
    <property type="term" value="P:cell migration"/>
    <property type="evidence" value="ECO:0007669"/>
    <property type="project" value="TreeGrafter"/>
</dbReference>
<feature type="region of interest" description="Disordered" evidence="13">
    <location>
        <begin position="509"/>
        <end position="535"/>
    </location>
</feature>
<evidence type="ECO:0000256" key="14">
    <source>
        <dbReference type="SAM" id="SignalP"/>
    </source>
</evidence>
<dbReference type="GO" id="GO:0098552">
    <property type="term" value="C:side of membrane"/>
    <property type="evidence" value="ECO:0007669"/>
    <property type="project" value="UniProtKB-KW"/>
</dbReference>
<comment type="function">
    <text evidence="12">Cell surface proteoglycan.</text>
</comment>
<keyword evidence="5 14" id="KW-0732">Signal</keyword>
<keyword evidence="9 12" id="KW-0357">Heparan sulfate</keyword>
<keyword evidence="6 12" id="KW-0654">Proteoglycan</keyword>
<dbReference type="Proteomes" id="UP000515135">
    <property type="component" value="Unplaced"/>
</dbReference>
<name>A0A6P4XWA0_BRABE</name>
<dbReference type="Pfam" id="PF01153">
    <property type="entry name" value="Glypican"/>
    <property type="match status" value="1"/>
</dbReference>
<comment type="similarity">
    <text evidence="2 11">Belongs to the glypican family.</text>
</comment>
<evidence type="ECO:0000256" key="3">
    <source>
        <dbReference type="ARBA" id="ARBA00022475"/>
    </source>
</evidence>
<evidence type="ECO:0000256" key="13">
    <source>
        <dbReference type="SAM" id="MobiDB-lite"/>
    </source>
</evidence>
<evidence type="ECO:0000256" key="9">
    <source>
        <dbReference type="ARBA" id="ARBA00023207"/>
    </source>
</evidence>
<dbReference type="OrthoDB" id="10010764at2759"/>
<evidence type="ECO:0000256" key="5">
    <source>
        <dbReference type="ARBA" id="ARBA00022729"/>
    </source>
</evidence>
<dbReference type="PANTHER" id="PTHR10822:SF30">
    <property type="entry name" value="DALLY-LIKE, ISOFORM A"/>
    <property type="match status" value="1"/>
</dbReference>
<dbReference type="GO" id="GO:0045202">
    <property type="term" value="C:synapse"/>
    <property type="evidence" value="ECO:0007669"/>
    <property type="project" value="TreeGrafter"/>
</dbReference>
<keyword evidence="10 12" id="KW-0449">Lipoprotein</keyword>
<keyword evidence="3" id="KW-1003">Cell membrane</keyword>
<organism evidence="15 16">
    <name type="scientific">Branchiostoma belcheri</name>
    <name type="common">Amphioxus</name>
    <dbReference type="NCBI Taxonomy" id="7741"/>
    <lineage>
        <taxon>Eukaryota</taxon>
        <taxon>Metazoa</taxon>
        <taxon>Chordata</taxon>
        <taxon>Cephalochordata</taxon>
        <taxon>Leptocardii</taxon>
        <taxon>Amphioxiformes</taxon>
        <taxon>Branchiostomatidae</taxon>
        <taxon>Branchiostoma</taxon>
    </lineage>
</organism>
<dbReference type="PANTHER" id="PTHR10822">
    <property type="entry name" value="GLYPICAN"/>
    <property type="match status" value="1"/>
</dbReference>
<keyword evidence="7 12" id="KW-0472">Membrane</keyword>
<comment type="subcellular location">
    <subcellularLocation>
        <location evidence="1 12">Cell membrane</location>
        <topology evidence="1 12">Lipid-anchor</topology>
        <topology evidence="1 12">GPI-anchor</topology>
    </subcellularLocation>
</comment>
<evidence type="ECO:0000313" key="15">
    <source>
        <dbReference type="Proteomes" id="UP000515135"/>
    </source>
</evidence>
<evidence type="ECO:0000256" key="4">
    <source>
        <dbReference type="ARBA" id="ARBA00022622"/>
    </source>
</evidence>
<dbReference type="GO" id="GO:0005576">
    <property type="term" value="C:extracellular region"/>
    <property type="evidence" value="ECO:0007669"/>
    <property type="project" value="TreeGrafter"/>
</dbReference>
<evidence type="ECO:0000256" key="10">
    <source>
        <dbReference type="ARBA" id="ARBA00023288"/>
    </source>
</evidence>
<reference evidence="16" key="1">
    <citation type="submission" date="2025-08" db="UniProtKB">
        <authorList>
            <consortium name="RefSeq"/>
        </authorList>
    </citation>
    <scope>IDENTIFICATION</scope>
    <source>
        <tissue evidence="16">Gonad</tissue>
    </source>
</reference>
<dbReference type="GO" id="GO:1905475">
    <property type="term" value="P:regulation of protein localization to membrane"/>
    <property type="evidence" value="ECO:0007669"/>
    <property type="project" value="TreeGrafter"/>
</dbReference>
<gene>
    <name evidence="16" type="primary">LOC109463905</name>
</gene>
<dbReference type="RefSeq" id="XP_019616348.1">
    <property type="nucleotide sequence ID" value="XM_019760789.1"/>
</dbReference>
<sequence length="567" mass="63303">MIMAAWQRTLLPFGALFAFLCTCLADLRASTECKDALTLYFMKTSNLNSVTERAVPGDQLRNICPQGQTCCTEEMEEKLALQSRVDFEKLVSEKTAFLRSTFISRTEKFDAFFQELLDNAEASLHQMFVRTYGVLYEQNSEVFTDLFAELKAYYSGANLDLLEVLDDFFAKLLQKMFQLLNASYTFDEQYLECVSLNMEELKPFGDVPRKLSIQVKRAFIAARTFVQGLQVGRDVVTKVSQVLPTTECGRALMKMMYCPYCQNMPEVMACNNFCLNVMKGCLANQADLDLEWNNYIDAMLMVADRLEGPFNIESVVDPIDVKISDAIMNLQENSITVSSKVFSGCGEPKYGKMKREAGQPVRDGLRGGSSFTQLSSRFRAPNSDDERPTTAAGTSLDRLVRDIRDKIELFREIWSQLPYSICNDEKIAAPAGNDKNCWNGQFKGRYLPEVMGDGLANQINNPDVEVDVSRPDALVRQQVTQLKLITSKLKNAYNGLDVDWIDSSDWTSSGSGSGSGDGDTDIWFSTTPPSTDTINSRASQSHAAAVRPVVGLLLLPLAALLLCLRSL</sequence>
<feature type="region of interest" description="Disordered" evidence="13">
    <location>
        <begin position="351"/>
        <end position="391"/>
    </location>
</feature>
<feature type="signal peptide" evidence="14">
    <location>
        <begin position="1"/>
        <end position="25"/>
    </location>
</feature>
<proteinExistence type="inferred from homology"/>
<dbReference type="KEGG" id="bbel:109463905"/>
<dbReference type="GeneID" id="109463905"/>
<accession>A0A6P4XWA0</accession>
<dbReference type="GO" id="GO:0009966">
    <property type="term" value="P:regulation of signal transduction"/>
    <property type="evidence" value="ECO:0007669"/>
    <property type="project" value="InterPro"/>
</dbReference>
<evidence type="ECO:0000256" key="8">
    <source>
        <dbReference type="ARBA" id="ARBA00023180"/>
    </source>
</evidence>
<dbReference type="GO" id="GO:0009986">
    <property type="term" value="C:cell surface"/>
    <property type="evidence" value="ECO:0007669"/>
    <property type="project" value="TreeGrafter"/>
</dbReference>
<protein>
    <submittedName>
        <fullName evidence="16">Glypican-6-like</fullName>
    </submittedName>
</protein>
<evidence type="ECO:0000256" key="12">
    <source>
        <dbReference type="RuleBase" id="RU003519"/>
    </source>
</evidence>
<evidence type="ECO:0000256" key="1">
    <source>
        <dbReference type="ARBA" id="ARBA00004609"/>
    </source>
</evidence>
<evidence type="ECO:0000256" key="2">
    <source>
        <dbReference type="ARBA" id="ARBA00010260"/>
    </source>
</evidence>
<evidence type="ECO:0000313" key="16">
    <source>
        <dbReference type="RefSeq" id="XP_019616348.1"/>
    </source>
</evidence>
<dbReference type="GO" id="GO:0005886">
    <property type="term" value="C:plasma membrane"/>
    <property type="evidence" value="ECO:0007669"/>
    <property type="project" value="UniProtKB-SubCell"/>
</dbReference>
<keyword evidence="8" id="KW-0325">Glycoprotein</keyword>
<feature type="chain" id="PRO_5027931602" evidence="14">
    <location>
        <begin position="26"/>
        <end position="567"/>
    </location>
</feature>